<dbReference type="AlphaFoldDB" id="A0A2B3UC64"/>
<dbReference type="EMBL" id="NVDG01000016">
    <property type="protein sequence ID" value="PFU44425.1"/>
    <property type="molecule type" value="Genomic_DNA"/>
</dbReference>
<gene>
    <name evidence="8" type="ORF">COK86_08515</name>
</gene>
<organism evidence="8 9">
    <name type="scientific">Bacillus cereus</name>
    <dbReference type="NCBI Taxonomy" id="1396"/>
    <lineage>
        <taxon>Bacteria</taxon>
        <taxon>Bacillati</taxon>
        <taxon>Bacillota</taxon>
        <taxon>Bacilli</taxon>
        <taxon>Bacillales</taxon>
        <taxon>Bacillaceae</taxon>
        <taxon>Bacillus</taxon>
        <taxon>Bacillus cereus group</taxon>
    </lineage>
</organism>
<dbReference type="Pfam" id="PF00746">
    <property type="entry name" value="Gram_pos_anchor"/>
    <property type="match status" value="1"/>
</dbReference>
<evidence type="ECO:0000256" key="3">
    <source>
        <dbReference type="ARBA" id="ARBA00022525"/>
    </source>
</evidence>
<proteinExistence type="predicted"/>
<feature type="domain" description="Gram-positive cocci surface proteins LPxTG" evidence="7">
    <location>
        <begin position="73"/>
        <end position="109"/>
    </location>
</feature>
<keyword evidence="4" id="KW-0732">Signal</keyword>
<evidence type="ECO:0000256" key="1">
    <source>
        <dbReference type="ARBA" id="ARBA00004168"/>
    </source>
</evidence>
<keyword evidence="2" id="KW-0134">Cell wall</keyword>
<evidence type="ECO:0000313" key="8">
    <source>
        <dbReference type="EMBL" id="PFU44425.1"/>
    </source>
</evidence>
<keyword evidence="3" id="KW-0964">Secreted</keyword>
<dbReference type="Proteomes" id="UP000224076">
    <property type="component" value="Unassembled WGS sequence"/>
</dbReference>
<accession>A0A2B3UC64</accession>
<feature type="compositionally biased region" description="Basic and acidic residues" evidence="6">
    <location>
        <begin position="1"/>
        <end position="32"/>
    </location>
</feature>
<evidence type="ECO:0000256" key="5">
    <source>
        <dbReference type="ARBA" id="ARBA00023088"/>
    </source>
</evidence>
<sequence length="109" mass="11976">MLVTPEEEHSEVPNKPEVEEKPEVPSKPEVKEQPGVPSKPGEKEQPEVQNKQDVQDKSEVPSSKENNKQSKVLPQTGGASTESTSIIAGMFALILGSRLFRRKKINGES</sequence>
<dbReference type="PROSITE" id="PS50847">
    <property type="entry name" value="GRAM_POS_ANCHORING"/>
    <property type="match status" value="1"/>
</dbReference>
<evidence type="ECO:0000256" key="2">
    <source>
        <dbReference type="ARBA" id="ARBA00022512"/>
    </source>
</evidence>
<reference evidence="8 9" key="1">
    <citation type="submission" date="2017-09" db="EMBL/GenBank/DDBJ databases">
        <title>Large-scale bioinformatics analysis of Bacillus genomes uncovers conserved roles of natural products in bacterial physiology.</title>
        <authorList>
            <consortium name="Agbiome Team Llc"/>
            <person name="Bleich R.M."/>
            <person name="Grubbs K.J."/>
            <person name="Santa Maria K.C."/>
            <person name="Allen S.E."/>
            <person name="Farag S."/>
            <person name="Shank E.A."/>
            <person name="Bowers A."/>
        </authorList>
    </citation>
    <scope>NUCLEOTIDE SEQUENCE [LARGE SCALE GENOMIC DNA]</scope>
    <source>
        <strain evidence="8 9">AFS061806</strain>
    </source>
</reference>
<feature type="compositionally biased region" description="Polar residues" evidence="6">
    <location>
        <begin position="60"/>
        <end position="83"/>
    </location>
</feature>
<protein>
    <submittedName>
        <fullName evidence="8">Adhesin</fullName>
    </submittedName>
</protein>
<evidence type="ECO:0000313" key="9">
    <source>
        <dbReference type="Proteomes" id="UP000224076"/>
    </source>
</evidence>
<dbReference type="NCBIfam" id="TIGR01167">
    <property type="entry name" value="LPXTG_anchor"/>
    <property type="match status" value="1"/>
</dbReference>
<evidence type="ECO:0000256" key="4">
    <source>
        <dbReference type="ARBA" id="ARBA00022729"/>
    </source>
</evidence>
<evidence type="ECO:0000256" key="6">
    <source>
        <dbReference type="SAM" id="MobiDB-lite"/>
    </source>
</evidence>
<comment type="caution">
    <text evidence="8">The sequence shown here is derived from an EMBL/GenBank/DDBJ whole genome shotgun (WGS) entry which is preliminary data.</text>
</comment>
<name>A0A2B3UC64_BACCE</name>
<comment type="subcellular location">
    <subcellularLocation>
        <location evidence="1">Secreted</location>
        <location evidence="1">Cell wall</location>
        <topology evidence="1">Peptidoglycan-anchor</topology>
    </subcellularLocation>
</comment>
<keyword evidence="5" id="KW-0572">Peptidoglycan-anchor</keyword>
<evidence type="ECO:0000259" key="7">
    <source>
        <dbReference type="PROSITE" id="PS50847"/>
    </source>
</evidence>
<dbReference type="InterPro" id="IPR019931">
    <property type="entry name" value="LPXTG_anchor"/>
</dbReference>
<feature type="region of interest" description="Disordered" evidence="6">
    <location>
        <begin position="1"/>
        <end position="83"/>
    </location>
</feature>